<dbReference type="Gene3D" id="3.30.40.10">
    <property type="entry name" value="Zinc/RING finger domain, C3HC4 (zinc finger)"/>
    <property type="match status" value="1"/>
</dbReference>
<evidence type="ECO:0000256" key="5">
    <source>
        <dbReference type="SAM" id="Coils"/>
    </source>
</evidence>
<dbReference type="InterPro" id="IPR017907">
    <property type="entry name" value="Znf_RING_CS"/>
</dbReference>
<keyword evidence="3" id="KW-0862">Zinc</keyword>
<keyword evidence="1" id="KW-0479">Metal-binding</keyword>
<evidence type="ECO:0000256" key="2">
    <source>
        <dbReference type="ARBA" id="ARBA00022771"/>
    </source>
</evidence>
<organism evidence="8 9">
    <name type="scientific">Phanerochaete sordida</name>
    <dbReference type="NCBI Taxonomy" id="48140"/>
    <lineage>
        <taxon>Eukaryota</taxon>
        <taxon>Fungi</taxon>
        <taxon>Dikarya</taxon>
        <taxon>Basidiomycota</taxon>
        <taxon>Agaricomycotina</taxon>
        <taxon>Agaricomycetes</taxon>
        <taxon>Polyporales</taxon>
        <taxon>Phanerochaetaceae</taxon>
        <taxon>Phanerochaete</taxon>
    </lineage>
</organism>
<dbReference type="PROSITE" id="PS00518">
    <property type="entry name" value="ZF_RING_1"/>
    <property type="match status" value="1"/>
</dbReference>
<feature type="region of interest" description="Disordered" evidence="6">
    <location>
        <begin position="340"/>
        <end position="430"/>
    </location>
</feature>
<feature type="compositionally biased region" description="Low complexity" evidence="6">
    <location>
        <begin position="458"/>
        <end position="480"/>
    </location>
</feature>
<name>A0A9P3GER1_9APHY</name>
<protein>
    <recommendedName>
        <fullName evidence="7">RING-type domain-containing protein</fullName>
    </recommendedName>
</protein>
<dbReference type="GO" id="GO:0008270">
    <property type="term" value="F:zinc ion binding"/>
    <property type="evidence" value="ECO:0007669"/>
    <property type="project" value="UniProtKB-KW"/>
</dbReference>
<dbReference type="Pfam" id="PF14634">
    <property type="entry name" value="zf-RING_5"/>
    <property type="match status" value="1"/>
</dbReference>
<evidence type="ECO:0000313" key="8">
    <source>
        <dbReference type="EMBL" id="GJE92415.1"/>
    </source>
</evidence>
<evidence type="ECO:0000256" key="1">
    <source>
        <dbReference type="ARBA" id="ARBA00022723"/>
    </source>
</evidence>
<evidence type="ECO:0000256" key="6">
    <source>
        <dbReference type="SAM" id="MobiDB-lite"/>
    </source>
</evidence>
<dbReference type="EMBL" id="BPQB01000026">
    <property type="protein sequence ID" value="GJE92415.1"/>
    <property type="molecule type" value="Genomic_DNA"/>
</dbReference>
<evidence type="ECO:0000313" key="9">
    <source>
        <dbReference type="Proteomes" id="UP000703269"/>
    </source>
</evidence>
<evidence type="ECO:0000256" key="3">
    <source>
        <dbReference type="ARBA" id="ARBA00022833"/>
    </source>
</evidence>
<keyword evidence="5" id="KW-0175">Coiled coil</keyword>
<dbReference type="PROSITE" id="PS50089">
    <property type="entry name" value="ZF_RING_2"/>
    <property type="match status" value="1"/>
</dbReference>
<sequence>MIVLHPNSVCDVCLEGYGGPNVPHAIACGHIFCLRCLRSLTRQNCPLCRTPFQYDDVRKLHIDKCSRPSTPLHHSSVPGTPDSGYNEFPTPARDFHTRITRIVLDGAKATEVRDFLDEVRRWLATQPSDEHSDLRAAYLLLYKYTDLQYKVKEEKATINDLRAESEELNDKIRASEEKYQELAQKRVSEMEKAMAVERGLRESHDRMDKEWRQKYDGRVAECQRLADELKELNAELTHLKAIRNPLPTPPRVVESHHYFAERAVDEPMSIVNEDPLEHSDEEREDDHFQLSPIPTTATLPVSNLPNRQNFRPLTAEDSDIEDLKSKRSNAYMRRSIDPIQIRPPMPRMNSSSSIRDQDMPMARSIPRSTDVHMASCSSSPVTTFLGPREKEREDFAMTSPPVRRPSLRRPSVSSTQLREQDESERSRAQQQQLRELLELQHLPNLDNFDHPAKPPSPSRSASVTRNPSPDSQSSKASSQAHTTPVQRPGLSRASTAALQAERERARSLSAKESPVTPVSAQTSPARDHPVRDAYTPTHAPPPPPAFYHPRRPSVSGSIRGRSSTSPTTAPQPSGLSRQFWALQQEAQRPQA</sequence>
<accession>A0A9P3GER1</accession>
<dbReference type="Proteomes" id="UP000703269">
    <property type="component" value="Unassembled WGS sequence"/>
</dbReference>
<feature type="compositionally biased region" description="Low complexity" evidence="6">
    <location>
        <begin position="562"/>
        <end position="573"/>
    </location>
</feature>
<dbReference type="SUPFAM" id="SSF57850">
    <property type="entry name" value="RING/U-box"/>
    <property type="match status" value="1"/>
</dbReference>
<dbReference type="InterPro" id="IPR013083">
    <property type="entry name" value="Znf_RING/FYVE/PHD"/>
</dbReference>
<feature type="compositionally biased region" description="Basic and acidic residues" evidence="6">
    <location>
        <begin position="418"/>
        <end position="427"/>
    </location>
</feature>
<dbReference type="InterPro" id="IPR001841">
    <property type="entry name" value="Znf_RING"/>
</dbReference>
<evidence type="ECO:0000256" key="4">
    <source>
        <dbReference type="PROSITE-ProRule" id="PRU00175"/>
    </source>
</evidence>
<dbReference type="AlphaFoldDB" id="A0A9P3GER1"/>
<feature type="coiled-coil region" evidence="5">
    <location>
        <begin position="144"/>
        <end position="242"/>
    </location>
</feature>
<feature type="region of interest" description="Disordered" evidence="6">
    <location>
        <begin position="292"/>
        <end position="320"/>
    </location>
</feature>
<keyword evidence="9" id="KW-1185">Reference proteome</keyword>
<gene>
    <name evidence="8" type="ORF">PsYK624_085690</name>
</gene>
<reference evidence="8 9" key="1">
    <citation type="submission" date="2021-08" db="EMBL/GenBank/DDBJ databases">
        <title>Draft Genome Sequence of Phanerochaete sordida strain YK-624.</title>
        <authorList>
            <person name="Mori T."/>
            <person name="Dohra H."/>
            <person name="Suzuki T."/>
            <person name="Kawagishi H."/>
            <person name="Hirai H."/>
        </authorList>
    </citation>
    <scope>NUCLEOTIDE SEQUENCE [LARGE SCALE GENOMIC DNA]</scope>
    <source>
        <strain evidence="8 9">YK-624</strain>
    </source>
</reference>
<feature type="domain" description="RING-type" evidence="7">
    <location>
        <begin position="10"/>
        <end position="49"/>
    </location>
</feature>
<dbReference type="SMART" id="SM00184">
    <property type="entry name" value="RING"/>
    <property type="match status" value="1"/>
</dbReference>
<feature type="region of interest" description="Disordered" evidence="6">
    <location>
        <begin position="445"/>
        <end position="591"/>
    </location>
</feature>
<evidence type="ECO:0000259" key="7">
    <source>
        <dbReference type="PROSITE" id="PS50089"/>
    </source>
</evidence>
<feature type="compositionally biased region" description="Polar residues" evidence="6">
    <location>
        <begin position="292"/>
        <end position="311"/>
    </location>
</feature>
<comment type="caution">
    <text evidence="8">The sequence shown here is derived from an EMBL/GenBank/DDBJ whole genome shotgun (WGS) entry which is preliminary data.</text>
</comment>
<dbReference type="OrthoDB" id="6105938at2759"/>
<keyword evidence="2 4" id="KW-0863">Zinc-finger</keyword>
<proteinExistence type="predicted"/>